<dbReference type="AlphaFoldDB" id="A0A1D1YL39"/>
<dbReference type="GO" id="GO:0032259">
    <property type="term" value="P:methylation"/>
    <property type="evidence" value="ECO:0007669"/>
    <property type="project" value="UniProtKB-KW"/>
</dbReference>
<evidence type="ECO:0000313" key="1">
    <source>
        <dbReference type="EMBL" id="JAT55356.1"/>
    </source>
</evidence>
<accession>A0A1D1YL39</accession>
<reference evidence="1" key="1">
    <citation type="submission" date="2015-07" db="EMBL/GenBank/DDBJ databases">
        <title>Transcriptome Assembly of Anthurium amnicola.</title>
        <authorList>
            <person name="Suzuki J."/>
        </authorList>
    </citation>
    <scope>NUCLEOTIDE SEQUENCE</scope>
</reference>
<keyword evidence="1" id="KW-0489">Methyltransferase</keyword>
<dbReference type="GO" id="GO:0008168">
    <property type="term" value="F:methyltransferase activity"/>
    <property type="evidence" value="ECO:0007669"/>
    <property type="project" value="UniProtKB-KW"/>
</dbReference>
<sequence>MGSWNTSISWEARVLYDAQKLVDLGDEYTPTIKMRLAGESNSGWHSPVYLDIQLPGHEDVLSNIFKIEQIPLNRLHDVSFPTFTPPSGDKTMMTLVASSVQNTSLSSSLIIGDWVDMAEGKHTDHLFIDWNMEFRREFGAQSLTPGSSYKFAFPLVLKGASRGGWSDPVIIQVFLPDGKKLAKMVNPTEIPVNEQNMEFTSRKFTAPGIDKKITLVVSTTQRSNLHSILTVGDAKPKLVEY</sequence>
<organism evidence="1">
    <name type="scientific">Anthurium amnicola</name>
    <dbReference type="NCBI Taxonomy" id="1678845"/>
    <lineage>
        <taxon>Eukaryota</taxon>
        <taxon>Viridiplantae</taxon>
        <taxon>Streptophyta</taxon>
        <taxon>Embryophyta</taxon>
        <taxon>Tracheophyta</taxon>
        <taxon>Spermatophyta</taxon>
        <taxon>Magnoliopsida</taxon>
        <taxon>Liliopsida</taxon>
        <taxon>Araceae</taxon>
        <taxon>Pothoideae</taxon>
        <taxon>Potheae</taxon>
        <taxon>Anthurium</taxon>
    </lineage>
</organism>
<gene>
    <name evidence="1" type="primary">rlmE_7</name>
    <name evidence="1" type="ORF">g.66956</name>
</gene>
<proteinExistence type="predicted"/>
<keyword evidence="1" id="KW-0808">Transferase</keyword>
<protein>
    <submittedName>
        <fullName evidence="1">Ribosomal RNA large subunit methyltransferase E</fullName>
    </submittedName>
</protein>
<dbReference type="EMBL" id="GDJX01012580">
    <property type="protein sequence ID" value="JAT55356.1"/>
    <property type="molecule type" value="Transcribed_RNA"/>
</dbReference>
<name>A0A1D1YL39_9ARAE</name>